<dbReference type="AlphaFoldDB" id="A0A834TMK4"/>
<accession>A0A834TMK4</accession>
<evidence type="ECO:0000313" key="3">
    <source>
        <dbReference type="Proteomes" id="UP000634136"/>
    </source>
</evidence>
<evidence type="ECO:0000256" key="1">
    <source>
        <dbReference type="SAM" id="MobiDB-lite"/>
    </source>
</evidence>
<evidence type="ECO:0000313" key="2">
    <source>
        <dbReference type="EMBL" id="KAF7824237.1"/>
    </source>
</evidence>
<dbReference type="EMBL" id="JAAIUW010000007">
    <property type="protein sequence ID" value="KAF7824237.1"/>
    <property type="molecule type" value="Genomic_DNA"/>
</dbReference>
<protein>
    <submittedName>
        <fullName evidence="2">Uncharacterized protein</fullName>
    </submittedName>
</protein>
<organism evidence="2 3">
    <name type="scientific">Senna tora</name>
    <dbReference type="NCBI Taxonomy" id="362788"/>
    <lineage>
        <taxon>Eukaryota</taxon>
        <taxon>Viridiplantae</taxon>
        <taxon>Streptophyta</taxon>
        <taxon>Embryophyta</taxon>
        <taxon>Tracheophyta</taxon>
        <taxon>Spermatophyta</taxon>
        <taxon>Magnoliopsida</taxon>
        <taxon>eudicotyledons</taxon>
        <taxon>Gunneridae</taxon>
        <taxon>Pentapetalae</taxon>
        <taxon>rosids</taxon>
        <taxon>fabids</taxon>
        <taxon>Fabales</taxon>
        <taxon>Fabaceae</taxon>
        <taxon>Caesalpinioideae</taxon>
        <taxon>Cassia clade</taxon>
        <taxon>Senna</taxon>
    </lineage>
</organism>
<sequence>MRKDNKNKEATGAEKQERHKAKAKKTQKGVEYNPRN</sequence>
<proteinExistence type="predicted"/>
<feature type="compositionally biased region" description="Basic residues" evidence="1">
    <location>
        <begin position="18"/>
        <end position="27"/>
    </location>
</feature>
<keyword evidence="3" id="KW-1185">Reference proteome</keyword>
<dbReference type="Proteomes" id="UP000634136">
    <property type="component" value="Unassembled WGS sequence"/>
</dbReference>
<comment type="caution">
    <text evidence="2">The sequence shown here is derived from an EMBL/GenBank/DDBJ whole genome shotgun (WGS) entry which is preliminary data.</text>
</comment>
<feature type="compositionally biased region" description="Basic and acidic residues" evidence="1">
    <location>
        <begin position="1"/>
        <end position="17"/>
    </location>
</feature>
<gene>
    <name evidence="2" type="ORF">G2W53_022381</name>
</gene>
<feature type="region of interest" description="Disordered" evidence="1">
    <location>
        <begin position="1"/>
        <end position="36"/>
    </location>
</feature>
<name>A0A834TMK4_9FABA</name>
<reference evidence="2" key="1">
    <citation type="submission" date="2020-09" db="EMBL/GenBank/DDBJ databases">
        <title>Genome-Enabled Discovery of Anthraquinone Biosynthesis in Senna tora.</title>
        <authorList>
            <person name="Kang S.-H."/>
            <person name="Pandey R.P."/>
            <person name="Lee C.-M."/>
            <person name="Sim J.-S."/>
            <person name="Jeong J.-T."/>
            <person name="Choi B.-S."/>
            <person name="Jung M."/>
            <person name="Ginzburg D."/>
            <person name="Zhao K."/>
            <person name="Won S.Y."/>
            <person name="Oh T.-J."/>
            <person name="Yu Y."/>
            <person name="Kim N.-H."/>
            <person name="Lee O.R."/>
            <person name="Lee T.-H."/>
            <person name="Bashyal P."/>
            <person name="Kim T.-S."/>
            <person name="Lee W.-H."/>
            <person name="Kawkins C."/>
            <person name="Kim C.-K."/>
            <person name="Kim J.S."/>
            <person name="Ahn B.O."/>
            <person name="Rhee S.Y."/>
            <person name="Sohng J.K."/>
        </authorList>
    </citation>
    <scope>NUCLEOTIDE SEQUENCE</scope>
    <source>
        <tissue evidence="2">Leaf</tissue>
    </source>
</reference>